<accession>A0A9P7N7Q2</accession>
<protein>
    <recommendedName>
        <fullName evidence="1">YCII-related domain-containing protein</fullName>
    </recommendedName>
</protein>
<evidence type="ECO:0000313" key="3">
    <source>
        <dbReference type="Proteomes" id="UP000748025"/>
    </source>
</evidence>
<dbReference type="PANTHER" id="PTHR35174">
    <property type="entry name" value="BLL7171 PROTEIN-RELATED"/>
    <property type="match status" value="1"/>
</dbReference>
<dbReference type="OrthoDB" id="3933054at2759"/>
<dbReference type="InterPro" id="IPR011008">
    <property type="entry name" value="Dimeric_a/b-barrel"/>
</dbReference>
<dbReference type="SUPFAM" id="SSF54909">
    <property type="entry name" value="Dimeric alpha+beta barrel"/>
    <property type="match status" value="1"/>
</dbReference>
<dbReference type="Pfam" id="PF03795">
    <property type="entry name" value="YCII"/>
    <property type="match status" value="1"/>
</dbReference>
<evidence type="ECO:0000313" key="2">
    <source>
        <dbReference type="EMBL" id="KAG6001029.1"/>
    </source>
</evidence>
<dbReference type="InterPro" id="IPR005545">
    <property type="entry name" value="YCII"/>
</dbReference>
<dbReference type="EMBL" id="SRPW01001472">
    <property type="protein sequence ID" value="KAG6001029.1"/>
    <property type="molecule type" value="Genomic_DNA"/>
</dbReference>
<gene>
    <name evidence="2" type="ORF">E4U43_001438</name>
</gene>
<proteinExistence type="predicted"/>
<dbReference type="Gene3D" id="3.30.70.1060">
    <property type="entry name" value="Dimeric alpha+beta barrel"/>
    <property type="match status" value="1"/>
</dbReference>
<feature type="domain" description="YCII-related" evidence="1">
    <location>
        <begin position="16"/>
        <end position="106"/>
    </location>
</feature>
<dbReference type="AlphaFoldDB" id="A0A9P7N7Q2"/>
<dbReference type="Proteomes" id="UP000748025">
    <property type="component" value="Unassembled WGS sequence"/>
</dbReference>
<name>A0A9P7N7Q2_9HYPO</name>
<comment type="caution">
    <text evidence="2">The sequence shown here is derived from an EMBL/GenBank/DDBJ whole genome shotgun (WGS) entry which is preliminary data.</text>
</comment>
<sequence length="146" mass="16238">MPKFAFLVVADSVAEQPSLEIPTEMLEEMTTFNEKMADAGVLLDADGFLPSSVDSYRLLFGDRSGPTIIPGPFDLSKEDHICGYWIVQTTDAEEALSWAKRVPFPHGQLLIRRLSDGCELGKSSPELIERQNKLRTKLLENRKAAA</sequence>
<organism evidence="2 3">
    <name type="scientific">Claviceps pusilla</name>
    <dbReference type="NCBI Taxonomy" id="123648"/>
    <lineage>
        <taxon>Eukaryota</taxon>
        <taxon>Fungi</taxon>
        <taxon>Dikarya</taxon>
        <taxon>Ascomycota</taxon>
        <taxon>Pezizomycotina</taxon>
        <taxon>Sordariomycetes</taxon>
        <taxon>Hypocreomycetidae</taxon>
        <taxon>Hypocreales</taxon>
        <taxon>Clavicipitaceae</taxon>
        <taxon>Claviceps</taxon>
    </lineage>
</organism>
<keyword evidence="3" id="KW-1185">Reference proteome</keyword>
<evidence type="ECO:0000259" key="1">
    <source>
        <dbReference type="Pfam" id="PF03795"/>
    </source>
</evidence>
<reference evidence="2" key="1">
    <citation type="journal article" date="2020" name="bioRxiv">
        <title>Whole genome comparisons of ergot fungi reveals the divergence and evolution of species within the genus Claviceps are the result of varying mechanisms driving genome evolution and host range expansion.</title>
        <authorList>
            <person name="Wyka S.A."/>
            <person name="Mondo S.J."/>
            <person name="Liu M."/>
            <person name="Dettman J."/>
            <person name="Nalam V."/>
            <person name="Broders K.D."/>
        </authorList>
    </citation>
    <scope>NUCLEOTIDE SEQUENCE</scope>
    <source>
        <strain evidence="2">CCC 602</strain>
    </source>
</reference>